<evidence type="ECO:0000313" key="1">
    <source>
        <dbReference type="EMBL" id="BBZ22903.1"/>
    </source>
</evidence>
<protein>
    <submittedName>
        <fullName evidence="1">Uncharacterized protein</fullName>
    </submittedName>
</protein>
<sequence length="67" mass="7236">MDDAQTEQLLVPINATRTRLGGIGRTMLYELVARGELTKVNIGTRGFITAESIAAYVDRLKAVAKAS</sequence>
<dbReference type="EMBL" id="AP022609">
    <property type="protein sequence ID" value="BBZ22903.1"/>
    <property type="molecule type" value="Genomic_DNA"/>
</dbReference>
<dbReference type="OrthoDB" id="8667257at2"/>
<name>A0A7I7X250_9MYCO</name>
<dbReference type="Proteomes" id="UP000467260">
    <property type="component" value="Chromosome"/>
</dbReference>
<evidence type="ECO:0000313" key="2">
    <source>
        <dbReference type="Proteomes" id="UP000467260"/>
    </source>
</evidence>
<accession>A0A7I7X250</accession>
<organism evidence="1 2">
    <name type="scientific">Mycolicibacter hiberniae</name>
    <dbReference type="NCBI Taxonomy" id="29314"/>
    <lineage>
        <taxon>Bacteria</taxon>
        <taxon>Bacillati</taxon>
        <taxon>Actinomycetota</taxon>
        <taxon>Actinomycetes</taxon>
        <taxon>Mycobacteriales</taxon>
        <taxon>Mycobacteriaceae</taxon>
        <taxon>Mycolicibacter</taxon>
    </lineage>
</organism>
<dbReference type="RefSeq" id="WP_085136877.1">
    <property type="nucleotide sequence ID" value="NZ_AP022609.1"/>
</dbReference>
<dbReference type="KEGG" id="mhib:MHIB_13210"/>
<keyword evidence="2" id="KW-1185">Reference proteome</keyword>
<gene>
    <name evidence="1" type="ORF">MHIB_13210</name>
</gene>
<reference evidence="1 2" key="1">
    <citation type="journal article" date="2019" name="Emerg. Microbes Infect.">
        <title>Comprehensive subspecies identification of 175 nontuberculous mycobacteria species based on 7547 genomic profiles.</title>
        <authorList>
            <person name="Matsumoto Y."/>
            <person name="Kinjo T."/>
            <person name="Motooka D."/>
            <person name="Nabeya D."/>
            <person name="Jung N."/>
            <person name="Uechi K."/>
            <person name="Horii T."/>
            <person name="Iida T."/>
            <person name="Fujita J."/>
            <person name="Nakamura S."/>
        </authorList>
    </citation>
    <scope>NUCLEOTIDE SEQUENCE [LARGE SCALE GENOMIC DNA]</scope>
    <source>
        <strain evidence="1 2">JCM 13571</strain>
    </source>
</reference>
<dbReference type="AlphaFoldDB" id="A0A7I7X250"/>
<proteinExistence type="predicted"/>